<keyword evidence="2" id="KW-1185">Reference proteome</keyword>
<dbReference type="Proteomes" id="UP001499843">
    <property type="component" value="Unassembled WGS sequence"/>
</dbReference>
<dbReference type="EMBL" id="BAAAQX010000004">
    <property type="protein sequence ID" value="GAA2206736.1"/>
    <property type="molecule type" value="Genomic_DNA"/>
</dbReference>
<gene>
    <name evidence="1" type="ORF">GCM10009850_021940</name>
</gene>
<proteinExistence type="predicted"/>
<comment type="caution">
    <text evidence="1">The sequence shown here is derived from an EMBL/GenBank/DDBJ whole genome shotgun (WGS) entry which is preliminary data.</text>
</comment>
<accession>A0ABN3CBJ7</accession>
<organism evidence="1 2">
    <name type="scientific">Nonomuraea monospora</name>
    <dbReference type="NCBI Taxonomy" id="568818"/>
    <lineage>
        <taxon>Bacteria</taxon>
        <taxon>Bacillati</taxon>
        <taxon>Actinomycetota</taxon>
        <taxon>Actinomycetes</taxon>
        <taxon>Streptosporangiales</taxon>
        <taxon>Streptosporangiaceae</taxon>
        <taxon>Nonomuraea</taxon>
    </lineage>
</organism>
<reference evidence="1 2" key="1">
    <citation type="journal article" date="2019" name="Int. J. Syst. Evol. Microbiol.">
        <title>The Global Catalogue of Microorganisms (GCM) 10K type strain sequencing project: providing services to taxonomists for standard genome sequencing and annotation.</title>
        <authorList>
            <consortium name="The Broad Institute Genomics Platform"/>
            <consortium name="The Broad Institute Genome Sequencing Center for Infectious Disease"/>
            <person name="Wu L."/>
            <person name="Ma J."/>
        </authorList>
    </citation>
    <scope>NUCLEOTIDE SEQUENCE [LARGE SCALE GENOMIC DNA]</scope>
    <source>
        <strain evidence="1 2">JCM 16114</strain>
    </source>
</reference>
<name>A0ABN3CBJ7_9ACTN</name>
<sequence>MPTNPLPPAPAGSTEIEIDRGRISRLAALFPAAARPLDGVVPGLTGLAVAEAAFTSFTYSLALAYNEVETFTIAEARRLGDDAERIRDTVTLSAAAWRHAEDAGTPRIG</sequence>
<evidence type="ECO:0000313" key="1">
    <source>
        <dbReference type="EMBL" id="GAA2206736.1"/>
    </source>
</evidence>
<dbReference type="RefSeq" id="WP_344473225.1">
    <property type="nucleotide sequence ID" value="NZ_BAAAQX010000004.1"/>
</dbReference>
<evidence type="ECO:0000313" key="2">
    <source>
        <dbReference type="Proteomes" id="UP001499843"/>
    </source>
</evidence>
<protein>
    <submittedName>
        <fullName evidence="1">Uncharacterized protein</fullName>
    </submittedName>
</protein>